<organism evidence="1 2">
    <name type="scientific">Shuttleworthella satelles DSM 14600</name>
    <dbReference type="NCBI Taxonomy" id="626523"/>
    <lineage>
        <taxon>Bacteria</taxon>
        <taxon>Bacillati</taxon>
        <taxon>Bacillota</taxon>
        <taxon>Clostridia</taxon>
        <taxon>Lachnospirales</taxon>
        <taxon>Lachnospiraceae</taxon>
        <taxon>Shuttleworthella</taxon>
    </lineage>
</organism>
<dbReference type="AlphaFoldDB" id="C4GCC0"/>
<dbReference type="STRING" id="626523.GCWU000342_01609"/>
<name>C4GCC0_9FIRM</name>
<proteinExistence type="predicted"/>
<comment type="caution">
    <text evidence="1">The sequence shown here is derived from an EMBL/GenBank/DDBJ whole genome shotgun (WGS) entry which is preliminary data.</text>
</comment>
<gene>
    <name evidence="1" type="ORF">GCWU000342_01609</name>
</gene>
<evidence type="ECO:0000313" key="2">
    <source>
        <dbReference type="Proteomes" id="UP000003494"/>
    </source>
</evidence>
<keyword evidence="2" id="KW-1185">Reference proteome</keyword>
<dbReference type="HOGENOM" id="CLU_2556416_0_0_9"/>
<dbReference type="Proteomes" id="UP000003494">
    <property type="component" value="Unassembled WGS sequence"/>
</dbReference>
<sequence>MHSDTSFTQNMIKHHYKYKGLSSKCQEKVDFLLFPQWINRASSLKTRKTPQEDEETSVDKCISFGINTVDKFNVISILFFFF</sequence>
<accession>C4GCC0</accession>
<evidence type="ECO:0000313" key="1">
    <source>
        <dbReference type="EMBL" id="EEP28062.1"/>
    </source>
</evidence>
<reference evidence="1" key="1">
    <citation type="submission" date="2009-04" db="EMBL/GenBank/DDBJ databases">
        <authorList>
            <person name="Weinstock G."/>
            <person name="Sodergren E."/>
            <person name="Clifton S."/>
            <person name="Fulton L."/>
            <person name="Fulton B."/>
            <person name="Courtney L."/>
            <person name="Fronick C."/>
            <person name="Harrison M."/>
            <person name="Strong C."/>
            <person name="Farmer C."/>
            <person name="Delahaunty K."/>
            <person name="Markovic C."/>
            <person name="Hall O."/>
            <person name="Minx P."/>
            <person name="Tomlinson C."/>
            <person name="Mitreva M."/>
            <person name="Nelson J."/>
            <person name="Hou S."/>
            <person name="Wollam A."/>
            <person name="Pepin K.H."/>
            <person name="Johnson M."/>
            <person name="Bhonagiri V."/>
            <person name="Nash W.E."/>
            <person name="Warren W."/>
            <person name="Chinwalla A."/>
            <person name="Mardis E.R."/>
            <person name="Wilson R.K."/>
        </authorList>
    </citation>
    <scope>NUCLEOTIDE SEQUENCE [LARGE SCALE GENOMIC DNA]</scope>
    <source>
        <strain evidence="1">DSM 14600</strain>
    </source>
</reference>
<dbReference type="EMBL" id="ACIP02000003">
    <property type="protein sequence ID" value="EEP28062.1"/>
    <property type="molecule type" value="Genomic_DNA"/>
</dbReference>
<protein>
    <submittedName>
        <fullName evidence="1">Uncharacterized protein</fullName>
    </submittedName>
</protein>